<gene>
    <name evidence="5" type="ORF">C4N26_00735</name>
</gene>
<dbReference type="InterPro" id="IPR011055">
    <property type="entry name" value="Dup_hybrid_motif"/>
</dbReference>
<dbReference type="PANTHER" id="PTHR21666:SF270">
    <property type="entry name" value="MUREIN HYDROLASE ACTIVATOR ENVC"/>
    <property type="match status" value="1"/>
</dbReference>
<feature type="domain" description="LysM" evidence="4">
    <location>
        <begin position="363"/>
        <end position="413"/>
    </location>
</feature>
<dbReference type="SMART" id="SM01208">
    <property type="entry name" value="G5"/>
    <property type="match status" value="1"/>
</dbReference>
<dbReference type="GO" id="GO:0004222">
    <property type="term" value="F:metalloendopeptidase activity"/>
    <property type="evidence" value="ECO:0007669"/>
    <property type="project" value="TreeGrafter"/>
</dbReference>
<dbReference type="PROSITE" id="PS51109">
    <property type="entry name" value="G5"/>
    <property type="match status" value="1"/>
</dbReference>
<evidence type="ECO:0000259" key="4">
    <source>
        <dbReference type="PROSITE" id="PS51782"/>
    </source>
</evidence>
<dbReference type="OrthoDB" id="5623881at2"/>
<feature type="transmembrane region" description="Helical" evidence="2">
    <location>
        <begin position="186"/>
        <end position="206"/>
    </location>
</feature>
<dbReference type="Pfam" id="PF01551">
    <property type="entry name" value="Peptidase_M23"/>
    <property type="match status" value="1"/>
</dbReference>
<sequence>MKIQEGASFLLEDKTTETRQDEPAGAPRHTGFRAKLRSLWAQLQCVRLLRRHRRYRRRRHRLDNVSRKLRSSKLVLRVGAVLYALGFGAEYAAVRVGRAVKYAALWAAGGIRRFAKALAETAFPGAAQVAKDLFGPIVLFAKGIVSLLIHAHRIRREQGFGAAFEASVHYFKNGVRRNLSLLPRMAMYALPICALALGAAVFQYVIHQPYALAVRVNGETVGYVANEDVFNTAREDVMERISYAGTDKTEWTIEPSYTLAIAHHMMDENEMANAIIQSAGDQISEGTALYLDGELTAVCSDGNALRDYLAAMLDPYEEEENGPDVSVGFNKQVTLEDGLYFKEGLQDFETVRQELVGVKQAQKVYTVKAGDTLWSIAHNNDLTFRELCALNPAFKGEPLSETSSILEGDHLVITKEEAGLEVRITRIETREEEIAFSTETTKSNEYTKGTTKVLQEGENGLRRVTLQNVYDTKNILVDQSVLSTEVIKEPVNKKVVEGTKKVTSSTKYITGSGRFIWPVPNYRYCSRWYGGRHKGVDICAPAGTPIYASAGGTVAKAGYNKAGAGTGYGYSVIINHGGGYSSVYAHCLSLTVSAGQTVKQGQLIGYLGSTGRSTGNHCHFEIRLNGSYIPPQNVFPGKK</sequence>
<dbReference type="InterPro" id="IPR036779">
    <property type="entry name" value="LysM_dom_sf"/>
</dbReference>
<evidence type="ECO:0000313" key="5">
    <source>
        <dbReference type="EMBL" id="RAW55556.1"/>
    </source>
</evidence>
<dbReference type="CDD" id="cd00118">
    <property type="entry name" value="LysM"/>
    <property type="match status" value="1"/>
</dbReference>
<keyword evidence="1" id="KW-0732">Signal</keyword>
<feature type="transmembrane region" description="Helical" evidence="2">
    <location>
        <begin position="74"/>
        <end position="94"/>
    </location>
</feature>
<organism evidence="5 6">
    <name type="scientific">Faecalibacterium prausnitzii</name>
    <dbReference type="NCBI Taxonomy" id="853"/>
    <lineage>
        <taxon>Bacteria</taxon>
        <taxon>Bacillati</taxon>
        <taxon>Bacillota</taxon>
        <taxon>Clostridia</taxon>
        <taxon>Eubacteriales</taxon>
        <taxon>Oscillospiraceae</taxon>
        <taxon>Faecalibacterium</taxon>
    </lineage>
</organism>
<keyword evidence="2" id="KW-0812">Transmembrane</keyword>
<dbReference type="SMART" id="SM00257">
    <property type="entry name" value="LysM"/>
    <property type="match status" value="1"/>
</dbReference>
<accession>A0A329U3G9</accession>
<proteinExistence type="predicted"/>
<evidence type="ECO:0000313" key="6">
    <source>
        <dbReference type="Proteomes" id="UP000251144"/>
    </source>
</evidence>
<name>A0A329U3G9_9FIRM</name>
<dbReference type="SUPFAM" id="SSF54106">
    <property type="entry name" value="LysM domain"/>
    <property type="match status" value="1"/>
</dbReference>
<dbReference type="AlphaFoldDB" id="A0A329U3G9"/>
<reference evidence="5 6" key="1">
    <citation type="submission" date="2018-02" db="EMBL/GenBank/DDBJ databases">
        <title>Complete genome sequencing of Faecalibacterium prausnitzii strains isolated from the human gut.</title>
        <authorList>
            <person name="Fitzgerald B.C."/>
            <person name="Shkoporov A.N."/>
            <person name="Ross P.R."/>
            <person name="Hill C."/>
        </authorList>
    </citation>
    <scope>NUCLEOTIDE SEQUENCE [LARGE SCALE GENOMIC DNA]</scope>
    <source>
        <strain evidence="5 6">APC942/32-1</strain>
    </source>
</reference>
<dbReference type="InterPro" id="IPR050570">
    <property type="entry name" value="Cell_wall_metabolism_enzyme"/>
</dbReference>
<dbReference type="PANTHER" id="PTHR21666">
    <property type="entry name" value="PEPTIDASE-RELATED"/>
    <property type="match status" value="1"/>
</dbReference>
<keyword evidence="2" id="KW-1133">Transmembrane helix</keyword>
<dbReference type="InterPro" id="IPR016047">
    <property type="entry name" value="M23ase_b-sheet_dom"/>
</dbReference>
<dbReference type="EMBL" id="PRLB01000001">
    <property type="protein sequence ID" value="RAW55556.1"/>
    <property type="molecule type" value="Genomic_DNA"/>
</dbReference>
<dbReference type="Gene3D" id="2.20.230.10">
    <property type="entry name" value="Resuscitation-promoting factor rpfb"/>
    <property type="match status" value="1"/>
</dbReference>
<comment type="caution">
    <text evidence="5">The sequence shown here is derived from an EMBL/GenBank/DDBJ whole genome shotgun (WGS) entry which is preliminary data.</text>
</comment>
<dbReference type="CDD" id="cd12797">
    <property type="entry name" value="M23_peptidase"/>
    <property type="match status" value="1"/>
</dbReference>
<evidence type="ECO:0000259" key="3">
    <source>
        <dbReference type="PROSITE" id="PS51109"/>
    </source>
</evidence>
<keyword evidence="2" id="KW-0472">Membrane</keyword>
<feature type="transmembrane region" description="Helical" evidence="2">
    <location>
        <begin position="133"/>
        <end position="151"/>
    </location>
</feature>
<protein>
    <submittedName>
        <fullName evidence="5">Metalloendopeptidase</fullName>
    </submittedName>
</protein>
<feature type="domain" description="G5" evidence="3">
    <location>
        <begin position="420"/>
        <end position="501"/>
    </location>
</feature>
<evidence type="ECO:0000256" key="1">
    <source>
        <dbReference type="ARBA" id="ARBA00022729"/>
    </source>
</evidence>
<dbReference type="SUPFAM" id="SSF51261">
    <property type="entry name" value="Duplicated hybrid motif"/>
    <property type="match status" value="1"/>
</dbReference>
<dbReference type="Pfam" id="PF01476">
    <property type="entry name" value="LysM"/>
    <property type="match status" value="1"/>
</dbReference>
<dbReference type="InterPro" id="IPR011098">
    <property type="entry name" value="G5_dom"/>
</dbReference>
<dbReference type="Gene3D" id="2.70.70.10">
    <property type="entry name" value="Glucose Permease (Domain IIA)"/>
    <property type="match status" value="1"/>
</dbReference>
<dbReference type="Pfam" id="PF07501">
    <property type="entry name" value="G5"/>
    <property type="match status" value="1"/>
</dbReference>
<evidence type="ECO:0000256" key="2">
    <source>
        <dbReference type="SAM" id="Phobius"/>
    </source>
</evidence>
<dbReference type="Gene3D" id="3.10.350.10">
    <property type="entry name" value="LysM domain"/>
    <property type="match status" value="1"/>
</dbReference>
<dbReference type="InterPro" id="IPR018392">
    <property type="entry name" value="LysM"/>
</dbReference>
<dbReference type="Proteomes" id="UP000251144">
    <property type="component" value="Unassembled WGS sequence"/>
</dbReference>
<dbReference type="PROSITE" id="PS51782">
    <property type="entry name" value="LYSM"/>
    <property type="match status" value="1"/>
</dbReference>